<dbReference type="Gene3D" id="3.30.457.10">
    <property type="entry name" value="Copper amine oxidase-like, N-terminal domain"/>
    <property type="match status" value="1"/>
</dbReference>
<evidence type="ECO:0000259" key="3">
    <source>
        <dbReference type="Pfam" id="PF13472"/>
    </source>
</evidence>
<keyword evidence="1" id="KW-0732">Signal</keyword>
<dbReference type="PANTHER" id="PTHR30383">
    <property type="entry name" value="THIOESTERASE 1/PROTEASE 1/LYSOPHOSPHOLIPASE L1"/>
    <property type="match status" value="1"/>
</dbReference>
<dbReference type="InterPro" id="IPR012854">
    <property type="entry name" value="Cu_amine_oxidase-like_N"/>
</dbReference>
<dbReference type="Proteomes" id="UP000565468">
    <property type="component" value="Unassembled WGS sequence"/>
</dbReference>
<reference evidence="4 5" key="1">
    <citation type="submission" date="2020-04" db="EMBL/GenBank/DDBJ databases">
        <title>Paenibacillus algicola sp. nov., a novel marine bacterium producing alginate lyase.</title>
        <authorList>
            <person name="Huang H."/>
        </authorList>
    </citation>
    <scope>NUCLEOTIDE SEQUENCE [LARGE SCALE GENOMIC DNA]</scope>
    <source>
        <strain evidence="4 5">L7-75</strain>
    </source>
</reference>
<dbReference type="InterPro" id="IPR051532">
    <property type="entry name" value="Ester_Hydrolysis_Enzymes"/>
</dbReference>
<dbReference type="GO" id="GO:0004622">
    <property type="term" value="F:phosphatidylcholine lysophospholipase activity"/>
    <property type="evidence" value="ECO:0007669"/>
    <property type="project" value="TreeGrafter"/>
</dbReference>
<dbReference type="Gene3D" id="3.40.50.1110">
    <property type="entry name" value="SGNH hydrolase"/>
    <property type="match status" value="1"/>
</dbReference>
<protein>
    <submittedName>
        <fullName evidence="4">Copper amine oxidase</fullName>
    </submittedName>
</protein>
<comment type="caution">
    <text evidence="4">The sequence shown here is derived from an EMBL/GenBank/DDBJ whole genome shotgun (WGS) entry which is preliminary data.</text>
</comment>
<keyword evidence="5" id="KW-1185">Reference proteome</keyword>
<gene>
    <name evidence="4" type="ORF">HII30_20180</name>
</gene>
<dbReference type="AlphaFoldDB" id="A0A848MF80"/>
<evidence type="ECO:0000259" key="2">
    <source>
        <dbReference type="Pfam" id="PF07833"/>
    </source>
</evidence>
<evidence type="ECO:0000313" key="5">
    <source>
        <dbReference type="Proteomes" id="UP000565468"/>
    </source>
</evidence>
<sequence>MLKQWTKGLARAAGSLVLAAAVLAGPWAAGSVSAQAGGKPASDTYVIVTLGDSLTVGYEPGMNVSSKPYGFVDRLLEQGLLHGRTEVVNLGIAGLKTGGLDNYVQAITDERAITADGIQAGISDPRTGQIGREAAKAKAVIAEADLITITIGGNDMFELTKTAGSLNSEQLTGRIQELFQQYTTNVSRVVNNLHSISPEAEIILADQYNPIPQLADKAAYPKLLEASAAFTAHVEGLAKEFSQNGIQVTVAPVAKEFVGNEMTMTHILKYEDIHPTQYGYETMARVFANSIWGSYTKPEAVEAGHPMAIIVSGKTLNTPYKPVLVKNQNFVAVQDIVNAVGAKTVWSNKTSSATVTYGDKTVVITMGAKTVKVNGKSVSINTPAFLHKVGKEHKTYVPLAVLAEGLGFDVQYNAKLRTVFINP</sequence>
<dbReference type="RefSeq" id="WP_169506847.1">
    <property type="nucleotide sequence ID" value="NZ_JABBPN010000029.1"/>
</dbReference>
<organism evidence="4 5">
    <name type="scientific">Paenibacillus lemnae</name>
    <dbReference type="NCBI Taxonomy" id="1330551"/>
    <lineage>
        <taxon>Bacteria</taxon>
        <taxon>Bacillati</taxon>
        <taxon>Bacillota</taxon>
        <taxon>Bacilli</taxon>
        <taxon>Bacillales</taxon>
        <taxon>Paenibacillaceae</taxon>
        <taxon>Paenibacillus</taxon>
    </lineage>
</organism>
<dbReference type="Pfam" id="PF13472">
    <property type="entry name" value="Lipase_GDSL_2"/>
    <property type="match status" value="1"/>
</dbReference>
<dbReference type="SUPFAM" id="SSF52266">
    <property type="entry name" value="SGNH hydrolase"/>
    <property type="match status" value="1"/>
</dbReference>
<feature type="signal peptide" evidence="1">
    <location>
        <begin position="1"/>
        <end position="24"/>
    </location>
</feature>
<evidence type="ECO:0000313" key="4">
    <source>
        <dbReference type="EMBL" id="NMO98074.1"/>
    </source>
</evidence>
<accession>A0A848MF80</accession>
<dbReference type="SUPFAM" id="SSF55383">
    <property type="entry name" value="Copper amine oxidase, domain N"/>
    <property type="match status" value="1"/>
</dbReference>
<dbReference type="InterPro" id="IPR013830">
    <property type="entry name" value="SGNH_hydro"/>
</dbReference>
<feature type="domain" description="Copper amine oxidase-like N-terminal" evidence="2">
    <location>
        <begin position="311"/>
        <end position="421"/>
    </location>
</feature>
<feature type="domain" description="SGNH hydrolase-type esterase" evidence="3">
    <location>
        <begin position="50"/>
        <end position="281"/>
    </location>
</feature>
<dbReference type="InterPro" id="IPR036514">
    <property type="entry name" value="SGNH_hydro_sf"/>
</dbReference>
<dbReference type="PANTHER" id="PTHR30383:SF27">
    <property type="entry name" value="SPORE GERMINATION LIPASE LIPC"/>
    <property type="match status" value="1"/>
</dbReference>
<dbReference type="InterPro" id="IPR036582">
    <property type="entry name" value="Mao_N_sf"/>
</dbReference>
<dbReference type="EMBL" id="JABBPN010000029">
    <property type="protein sequence ID" value="NMO98074.1"/>
    <property type="molecule type" value="Genomic_DNA"/>
</dbReference>
<dbReference type="Pfam" id="PF07833">
    <property type="entry name" value="Cu_amine_oxidN1"/>
    <property type="match status" value="1"/>
</dbReference>
<evidence type="ECO:0000256" key="1">
    <source>
        <dbReference type="SAM" id="SignalP"/>
    </source>
</evidence>
<feature type="chain" id="PRO_5039306232" evidence="1">
    <location>
        <begin position="25"/>
        <end position="423"/>
    </location>
</feature>
<proteinExistence type="predicted"/>
<name>A0A848MF80_PAELE</name>